<reference evidence="2" key="2">
    <citation type="submission" date="2020-09" db="EMBL/GenBank/DDBJ databases">
        <authorList>
            <person name="Sun Q."/>
            <person name="Ohkuma M."/>
        </authorList>
    </citation>
    <scope>NUCLEOTIDE SEQUENCE</scope>
    <source>
        <strain evidence="2">JCM 4815</strain>
    </source>
</reference>
<feature type="domain" description="Knr4/Smi1-like" evidence="1">
    <location>
        <begin position="30"/>
        <end position="132"/>
    </location>
</feature>
<reference evidence="2" key="1">
    <citation type="journal article" date="2014" name="Int. J. Syst. Evol. Microbiol.">
        <title>Complete genome sequence of Corynebacterium casei LMG S-19264T (=DSM 44701T), isolated from a smear-ripened cheese.</title>
        <authorList>
            <consortium name="US DOE Joint Genome Institute (JGI-PGF)"/>
            <person name="Walter F."/>
            <person name="Albersmeier A."/>
            <person name="Kalinowski J."/>
            <person name="Ruckert C."/>
        </authorList>
    </citation>
    <scope>NUCLEOTIDE SEQUENCE</scope>
    <source>
        <strain evidence="2">JCM 4815</strain>
    </source>
</reference>
<evidence type="ECO:0000313" key="3">
    <source>
        <dbReference type="Proteomes" id="UP000622166"/>
    </source>
</evidence>
<name>A0A918Q1X1_9ACTN</name>
<dbReference type="SUPFAM" id="SSF160631">
    <property type="entry name" value="SMI1/KNR4-like"/>
    <property type="match status" value="1"/>
</dbReference>
<dbReference type="EMBL" id="BMVW01000015">
    <property type="protein sequence ID" value="GGZ30906.1"/>
    <property type="molecule type" value="Genomic_DNA"/>
</dbReference>
<gene>
    <name evidence="2" type="ORF">GCM10010365_59280</name>
</gene>
<dbReference type="AlphaFoldDB" id="A0A918Q1X1"/>
<dbReference type="InterPro" id="IPR037883">
    <property type="entry name" value="Knr4/Smi1-like_sf"/>
</dbReference>
<dbReference type="RefSeq" id="WP_189864398.1">
    <property type="nucleotide sequence ID" value="NZ_BMVW01000015.1"/>
</dbReference>
<accession>A0A918Q1X1</accession>
<dbReference type="SMART" id="SM00860">
    <property type="entry name" value="SMI1_KNR4"/>
    <property type="match status" value="1"/>
</dbReference>
<evidence type="ECO:0000313" key="2">
    <source>
        <dbReference type="EMBL" id="GGZ30906.1"/>
    </source>
</evidence>
<sequence length="221" mass="24245">MNEDVVQAWNRISGWLRVHAPVSYASIRPPAGQAAIDAAEARIGVPLPDDLRTLLSLADGCALEPAHIEKNEEEGEIWNAQFLQGEVLLSLDRIVRRYDDLTHPPIGSDPFRGLLPWLSPDPEDWFSCWLVSTRPDSHGALAKWSEPEAPYMLTTGPVTVAELLTAHADALETGTGPLMSSACDDVPGVIWGCVHWDNPSDISLLAHPEDWTPVHPRREAG</sequence>
<comment type="caution">
    <text evidence="2">The sequence shown here is derived from an EMBL/GenBank/DDBJ whole genome shotgun (WGS) entry which is preliminary data.</text>
</comment>
<proteinExistence type="predicted"/>
<keyword evidence="3" id="KW-1185">Reference proteome</keyword>
<dbReference type="Pfam" id="PF09346">
    <property type="entry name" value="SMI1_KNR4"/>
    <property type="match status" value="1"/>
</dbReference>
<evidence type="ECO:0000259" key="1">
    <source>
        <dbReference type="SMART" id="SM00860"/>
    </source>
</evidence>
<dbReference type="Proteomes" id="UP000622166">
    <property type="component" value="Unassembled WGS sequence"/>
</dbReference>
<organism evidence="2 3">
    <name type="scientific">Streptomyces poonensis</name>
    <dbReference type="NCBI Taxonomy" id="68255"/>
    <lineage>
        <taxon>Bacteria</taxon>
        <taxon>Bacillati</taxon>
        <taxon>Actinomycetota</taxon>
        <taxon>Actinomycetes</taxon>
        <taxon>Kitasatosporales</taxon>
        <taxon>Streptomycetaceae</taxon>
        <taxon>Streptomyces</taxon>
    </lineage>
</organism>
<protein>
    <recommendedName>
        <fullName evidence="1">Knr4/Smi1-like domain-containing protein</fullName>
    </recommendedName>
</protein>
<dbReference type="InterPro" id="IPR018958">
    <property type="entry name" value="Knr4/Smi1-like_dom"/>
</dbReference>